<evidence type="ECO:0008006" key="4">
    <source>
        <dbReference type="Google" id="ProtNLM"/>
    </source>
</evidence>
<reference evidence="3" key="1">
    <citation type="journal article" date="2019" name="Int. J. Syst. Evol. Microbiol.">
        <title>The Global Catalogue of Microorganisms (GCM) 10K type strain sequencing project: providing services to taxonomists for standard genome sequencing and annotation.</title>
        <authorList>
            <consortium name="The Broad Institute Genomics Platform"/>
            <consortium name="The Broad Institute Genome Sequencing Center for Infectious Disease"/>
            <person name="Wu L."/>
            <person name="Ma J."/>
        </authorList>
    </citation>
    <scope>NUCLEOTIDE SEQUENCE [LARGE SCALE GENOMIC DNA]</scope>
    <source>
        <strain evidence="3">JCM 3369</strain>
    </source>
</reference>
<feature type="transmembrane region" description="Helical" evidence="1">
    <location>
        <begin position="12"/>
        <end position="33"/>
    </location>
</feature>
<dbReference type="EMBL" id="JBHSXS010000014">
    <property type="protein sequence ID" value="MFC6882606.1"/>
    <property type="molecule type" value="Genomic_DNA"/>
</dbReference>
<comment type="caution">
    <text evidence="2">The sequence shown here is derived from an EMBL/GenBank/DDBJ whole genome shotgun (WGS) entry which is preliminary data.</text>
</comment>
<proteinExistence type="predicted"/>
<keyword evidence="3" id="KW-1185">Reference proteome</keyword>
<evidence type="ECO:0000256" key="1">
    <source>
        <dbReference type="SAM" id="Phobius"/>
    </source>
</evidence>
<sequence>METHGGLTSRRSLFAVAVIGTAWAALVFLFFMTLSSWPSSMPDDERPFHVSSLAWALGTLAVVALIGALVAVVVKESARWQDDGSRENGVQVAGLMLTLAAWFFGGVVTLGLYMFNVPFNLFANVPGDICGGSGGAGTFACLHRVGRTLHVLGVVSALLASPVTWASFWMMRRSRLAAGLAPVIVFALYLLALRLWLPHEGLGVPDRPDLQP</sequence>
<feature type="transmembrane region" description="Helical" evidence="1">
    <location>
        <begin position="53"/>
        <end position="74"/>
    </location>
</feature>
<dbReference type="Proteomes" id="UP001596380">
    <property type="component" value="Unassembled WGS sequence"/>
</dbReference>
<feature type="transmembrane region" description="Helical" evidence="1">
    <location>
        <begin position="149"/>
        <end position="169"/>
    </location>
</feature>
<feature type="transmembrane region" description="Helical" evidence="1">
    <location>
        <begin position="176"/>
        <end position="197"/>
    </location>
</feature>
<evidence type="ECO:0000313" key="2">
    <source>
        <dbReference type="EMBL" id="MFC6882606.1"/>
    </source>
</evidence>
<keyword evidence="1" id="KW-0812">Transmembrane</keyword>
<organism evidence="2 3">
    <name type="scientific">Actinomadura yumaensis</name>
    <dbReference type="NCBI Taxonomy" id="111807"/>
    <lineage>
        <taxon>Bacteria</taxon>
        <taxon>Bacillati</taxon>
        <taxon>Actinomycetota</taxon>
        <taxon>Actinomycetes</taxon>
        <taxon>Streptosporangiales</taxon>
        <taxon>Thermomonosporaceae</taxon>
        <taxon>Actinomadura</taxon>
    </lineage>
</organism>
<feature type="transmembrane region" description="Helical" evidence="1">
    <location>
        <begin position="95"/>
        <end position="115"/>
    </location>
</feature>
<dbReference type="RefSeq" id="WP_160822395.1">
    <property type="nucleotide sequence ID" value="NZ_JBHSXE010000001.1"/>
</dbReference>
<keyword evidence="1" id="KW-1133">Transmembrane helix</keyword>
<name>A0ABW2CPN0_9ACTN</name>
<evidence type="ECO:0000313" key="3">
    <source>
        <dbReference type="Proteomes" id="UP001596380"/>
    </source>
</evidence>
<protein>
    <recommendedName>
        <fullName evidence="4">DUF998 domain-containing protein</fullName>
    </recommendedName>
</protein>
<keyword evidence="1" id="KW-0472">Membrane</keyword>
<gene>
    <name evidence="2" type="ORF">ACFQKB_22815</name>
</gene>
<accession>A0ABW2CPN0</accession>